<feature type="compositionally biased region" description="Basic and acidic residues" evidence="10">
    <location>
        <begin position="34"/>
        <end position="49"/>
    </location>
</feature>
<dbReference type="RefSeq" id="XP_022256824.1">
    <property type="nucleotide sequence ID" value="XM_022401116.1"/>
</dbReference>
<keyword evidence="7" id="KW-0206">Cytoskeleton</keyword>
<dbReference type="GeneID" id="106472558"/>
<feature type="compositionally biased region" description="Pro residues" evidence="10">
    <location>
        <begin position="403"/>
        <end position="413"/>
    </location>
</feature>
<comment type="function">
    <text evidence="9">Microtubule-binding protein that negatively regulates centriole duplication. Binds to and stabilizes microtubules.</text>
</comment>
<evidence type="ECO:0000313" key="12">
    <source>
        <dbReference type="RefSeq" id="XP_022256824.1"/>
    </source>
</evidence>
<keyword evidence="11" id="KW-1185">Reference proteome</keyword>
<dbReference type="Pfam" id="PF15501">
    <property type="entry name" value="MDM1"/>
    <property type="match status" value="1"/>
</dbReference>
<feature type="compositionally biased region" description="Acidic residues" evidence="10">
    <location>
        <begin position="220"/>
        <end position="229"/>
    </location>
</feature>
<evidence type="ECO:0000256" key="10">
    <source>
        <dbReference type="SAM" id="MobiDB-lite"/>
    </source>
</evidence>
<feature type="region of interest" description="Disordered" evidence="10">
    <location>
        <begin position="294"/>
        <end position="525"/>
    </location>
</feature>
<feature type="region of interest" description="Disordered" evidence="10">
    <location>
        <begin position="32"/>
        <end position="58"/>
    </location>
</feature>
<evidence type="ECO:0000256" key="9">
    <source>
        <dbReference type="ARBA" id="ARBA00045771"/>
    </source>
</evidence>
<reference evidence="12" key="1">
    <citation type="submission" date="2025-08" db="UniProtKB">
        <authorList>
            <consortium name="RefSeq"/>
        </authorList>
    </citation>
    <scope>IDENTIFICATION</scope>
    <source>
        <tissue evidence="12">Muscle</tissue>
    </source>
</reference>
<feature type="compositionally biased region" description="Basic and acidic residues" evidence="10">
    <location>
        <begin position="337"/>
        <end position="366"/>
    </location>
</feature>
<feature type="compositionally biased region" description="Pro residues" evidence="10">
    <location>
        <begin position="493"/>
        <end position="502"/>
    </location>
</feature>
<feature type="compositionally biased region" description="Basic and acidic residues" evidence="10">
    <location>
        <begin position="86"/>
        <end position="103"/>
    </location>
</feature>
<dbReference type="PANTHER" id="PTHR32078:SF1">
    <property type="entry name" value="NUCLEAR PROTEIN MDM1"/>
    <property type="match status" value="1"/>
</dbReference>
<evidence type="ECO:0000256" key="5">
    <source>
        <dbReference type="ARBA" id="ARBA00022490"/>
    </source>
</evidence>
<feature type="region of interest" description="Disordered" evidence="10">
    <location>
        <begin position="217"/>
        <end position="241"/>
    </location>
</feature>
<feature type="compositionally biased region" description="Basic and acidic residues" evidence="10">
    <location>
        <begin position="110"/>
        <end position="122"/>
    </location>
</feature>
<evidence type="ECO:0000256" key="3">
    <source>
        <dbReference type="ARBA" id="ARBA00010494"/>
    </source>
</evidence>
<evidence type="ECO:0000256" key="7">
    <source>
        <dbReference type="ARBA" id="ARBA00023212"/>
    </source>
</evidence>
<feature type="compositionally biased region" description="Low complexity" evidence="10">
    <location>
        <begin position="327"/>
        <end position="336"/>
    </location>
</feature>
<feature type="region of interest" description="Disordered" evidence="10">
    <location>
        <begin position="72"/>
        <end position="122"/>
    </location>
</feature>
<comment type="similarity">
    <text evidence="3">Belongs to the MDM1 family.</text>
</comment>
<feature type="compositionally biased region" description="Basic and acidic residues" evidence="10">
    <location>
        <begin position="421"/>
        <end position="455"/>
    </location>
</feature>
<accession>A0ABM1TLR8</accession>
<evidence type="ECO:0000256" key="8">
    <source>
        <dbReference type="ARBA" id="ARBA00023242"/>
    </source>
</evidence>
<keyword evidence="6" id="KW-0493">Microtubule</keyword>
<organism evidence="11 12">
    <name type="scientific">Limulus polyphemus</name>
    <name type="common">Atlantic horseshoe crab</name>
    <dbReference type="NCBI Taxonomy" id="6850"/>
    <lineage>
        <taxon>Eukaryota</taxon>
        <taxon>Metazoa</taxon>
        <taxon>Ecdysozoa</taxon>
        <taxon>Arthropoda</taxon>
        <taxon>Chelicerata</taxon>
        <taxon>Merostomata</taxon>
        <taxon>Xiphosura</taxon>
        <taxon>Limulidae</taxon>
        <taxon>Limulus</taxon>
    </lineage>
</organism>
<proteinExistence type="inferred from homology"/>
<protein>
    <recommendedName>
        <fullName evidence="4">Nuclear protein MDM1</fullName>
    </recommendedName>
</protein>
<evidence type="ECO:0000256" key="4">
    <source>
        <dbReference type="ARBA" id="ARBA00013508"/>
    </source>
</evidence>
<keyword evidence="5" id="KW-0963">Cytoplasm</keyword>
<keyword evidence="8" id="KW-0539">Nucleus</keyword>
<dbReference type="InterPro" id="IPR029136">
    <property type="entry name" value="MDM1"/>
</dbReference>
<evidence type="ECO:0000256" key="2">
    <source>
        <dbReference type="ARBA" id="ARBA00004123"/>
    </source>
</evidence>
<evidence type="ECO:0000256" key="6">
    <source>
        <dbReference type="ARBA" id="ARBA00022701"/>
    </source>
</evidence>
<comment type="subcellular location">
    <subcellularLocation>
        <location evidence="1">Cytoplasm</location>
        <location evidence="1">Cytoskeleton</location>
        <location evidence="1">Microtubule organizing center</location>
        <location evidence="1">Centrosome</location>
        <location evidence="1">Centriole</location>
    </subcellularLocation>
    <subcellularLocation>
        <location evidence="2">Nucleus</location>
    </subcellularLocation>
</comment>
<name>A0ABM1TLR8_LIMPO</name>
<gene>
    <name evidence="12" type="primary">LOC106472558</name>
</gene>
<dbReference type="PANTHER" id="PTHR32078">
    <property type="entry name" value="NUCLEAR PROTEIN MDM1"/>
    <property type="match status" value="1"/>
</dbReference>
<sequence>MLNSVWNLCRACPMPTDEKQSYTEYKRSFTWHPNPEDVVQKPPESDKTMEPALSRKKKYPELAYKKDSFSYNEEGMGYQDAGDSNASRHLEQEARARSVDRTVKRSSRSKSADPELERFKQKEERLLNGASISHKDYVKQPEVDGEPLMAQSYSSSQTHGNPAPVEDTSDVPKVTEYRSNFAWPRDCPVLPGTHRAVFYGLDQSAPKALEDGSFESAEGITEEQNEDEQTSPRKKGSKTEYKSKYQPFSSYIYVDGSWKKTQKLGDVEGKPLDETNPWYTEVVERIKKADEYRIRSQGRPFYGDHSPLIPGKSMEDDSPLPTHVLIATSRPSPRSASSERKKDRTPESRREISPRRQPKAFREGRTPDGTSGEILSPKKSARPVSVPRGEPSAKGTDVTTPPGVKPHPVPRRPPSSVVNGEEPKVWLKPTTKEKGEKEMVNGEQLEKDVDEKDAAKGLTESEDQGTKRISPQDAIRPSSLQTVNGDLEYKSPSPLPEPPTGPVPLTTVKSPEEVTGIKSPDPETWTIPLETNKELEWTDGHIPVDAKRIKYPPEFLMKAEAFPENGALIESGVNT</sequence>
<dbReference type="Proteomes" id="UP000694941">
    <property type="component" value="Unplaced"/>
</dbReference>
<evidence type="ECO:0000256" key="1">
    <source>
        <dbReference type="ARBA" id="ARBA00004114"/>
    </source>
</evidence>
<evidence type="ECO:0000313" key="11">
    <source>
        <dbReference type="Proteomes" id="UP000694941"/>
    </source>
</evidence>